<dbReference type="PROSITE" id="PS00211">
    <property type="entry name" value="ABC_TRANSPORTER_1"/>
    <property type="match status" value="1"/>
</dbReference>
<dbReference type="InterPro" id="IPR017871">
    <property type="entry name" value="ABC_transporter-like_CS"/>
</dbReference>
<dbReference type="CDD" id="cd03230">
    <property type="entry name" value="ABC_DR_subfamily_A"/>
    <property type="match status" value="1"/>
</dbReference>
<organism evidence="5 6">
    <name type="scientific">Candidatus Coprovicinus avistercoris</name>
    <dbReference type="NCBI Taxonomy" id="2840754"/>
    <lineage>
        <taxon>Bacteria</taxon>
        <taxon>Bacillati</taxon>
        <taxon>Actinomycetota</taxon>
        <taxon>Coriobacteriia</taxon>
        <taxon>Coriobacteriales</taxon>
        <taxon>Coriobacteriaceae</taxon>
        <taxon>Coriobacteriaceae incertae sedis</taxon>
        <taxon>Candidatus Coprovicinus</taxon>
    </lineage>
</organism>
<dbReference type="InterPro" id="IPR027417">
    <property type="entry name" value="P-loop_NTPase"/>
</dbReference>
<keyword evidence="3 5" id="KW-0067">ATP-binding</keyword>
<dbReference type="Proteomes" id="UP000824078">
    <property type="component" value="Unassembled WGS sequence"/>
</dbReference>
<proteinExistence type="predicted"/>
<evidence type="ECO:0000256" key="2">
    <source>
        <dbReference type="ARBA" id="ARBA00022741"/>
    </source>
</evidence>
<dbReference type="GO" id="GO:0016887">
    <property type="term" value="F:ATP hydrolysis activity"/>
    <property type="evidence" value="ECO:0007669"/>
    <property type="project" value="InterPro"/>
</dbReference>
<dbReference type="SMART" id="SM00382">
    <property type="entry name" value="AAA"/>
    <property type="match status" value="1"/>
</dbReference>
<keyword evidence="1" id="KW-0813">Transport</keyword>
<dbReference type="PROSITE" id="PS50893">
    <property type="entry name" value="ABC_TRANSPORTER_2"/>
    <property type="match status" value="1"/>
</dbReference>
<dbReference type="Gene3D" id="3.40.50.300">
    <property type="entry name" value="P-loop containing nucleotide triphosphate hydrolases"/>
    <property type="match status" value="1"/>
</dbReference>
<dbReference type="GO" id="GO:0005524">
    <property type="term" value="F:ATP binding"/>
    <property type="evidence" value="ECO:0007669"/>
    <property type="project" value="UniProtKB-KW"/>
</dbReference>
<gene>
    <name evidence="5" type="ORF">IAD17_06140</name>
</gene>
<evidence type="ECO:0000313" key="6">
    <source>
        <dbReference type="Proteomes" id="UP000824078"/>
    </source>
</evidence>
<dbReference type="Pfam" id="PF00005">
    <property type="entry name" value="ABC_tran"/>
    <property type="match status" value="1"/>
</dbReference>
<evidence type="ECO:0000256" key="3">
    <source>
        <dbReference type="ARBA" id="ARBA00022840"/>
    </source>
</evidence>
<name>A0A9D1L543_9ACTN</name>
<dbReference type="EMBL" id="DVMQ01000017">
    <property type="protein sequence ID" value="HIU24485.1"/>
    <property type="molecule type" value="Genomic_DNA"/>
</dbReference>
<evidence type="ECO:0000256" key="1">
    <source>
        <dbReference type="ARBA" id="ARBA00022448"/>
    </source>
</evidence>
<evidence type="ECO:0000313" key="5">
    <source>
        <dbReference type="EMBL" id="HIU24485.1"/>
    </source>
</evidence>
<dbReference type="InterPro" id="IPR003439">
    <property type="entry name" value="ABC_transporter-like_ATP-bd"/>
</dbReference>
<dbReference type="PANTHER" id="PTHR42939:SF1">
    <property type="entry name" value="ABC TRANSPORTER ATP-BINDING PROTEIN ALBC-RELATED"/>
    <property type="match status" value="1"/>
</dbReference>
<dbReference type="InterPro" id="IPR003593">
    <property type="entry name" value="AAA+_ATPase"/>
</dbReference>
<reference evidence="5" key="1">
    <citation type="submission" date="2020-10" db="EMBL/GenBank/DDBJ databases">
        <authorList>
            <person name="Gilroy R."/>
        </authorList>
    </citation>
    <scope>NUCLEOTIDE SEQUENCE</scope>
    <source>
        <strain evidence="5">ChiHjej12B11-29160</strain>
    </source>
</reference>
<reference evidence="5" key="2">
    <citation type="journal article" date="2021" name="PeerJ">
        <title>Extensive microbial diversity within the chicken gut microbiome revealed by metagenomics and culture.</title>
        <authorList>
            <person name="Gilroy R."/>
            <person name="Ravi A."/>
            <person name="Getino M."/>
            <person name="Pursley I."/>
            <person name="Horton D.L."/>
            <person name="Alikhan N.F."/>
            <person name="Baker D."/>
            <person name="Gharbi K."/>
            <person name="Hall N."/>
            <person name="Watson M."/>
            <person name="Adriaenssens E.M."/>
            <person name="Foster-Nyarko E."/>
            <person name="Jarju S."/>
            <person name="Secka A."/>
            <person name="Antonio M."/>
            <person name="Oren A."/>
            <person name="Chaudhuri R.R."/>
            <person name="La Ragione R."/>
            <person name="Hildebrand F."/>
            <person name="Pallen M.J."/>
        </authorList>
    </citation>
    <scope>NUCLEOTIDE SEQUENCE</scope>
    <source>
        <strain evidence="5">ChiHjej12B11-29160</strain>
    </source>
</reference>
<protein>
    <submittedName>
        <fullName evidence="5">ABC transporter ATP-binding protein</fullName>
    </submittedName>
</protein>
<feature type="domain" description="ABC transporter" evidence="4">
    <location>
        <begin position="12"/>
        <end position="242"/>
    </location>
</feature>
<accession>A0A9D1L543</accession>
<keyword evidence="2" id="KW-0547">Nucleotide-binding</keyword>
<dbReference type="SUPFAM" id="SSF52540">
    <property type="entry name" value="P-loop containing nucleoside triphosphate hydrolases"/>
    <property type="match status" value="1"/>
</dbReference>
<dbReference type="InterPro" id="IPR051782">
    <property type="entry name" value="ABC_Transporter_VariousFunc"/>
</dbReference>
<evidence type="ECO:0000259" key="4">
    <source>
        <dbReference type="PROSITE" id="PS50893"/>
    </source>
</evidence>
<sequence>MQTSHTYTEPILTIQHYQKRYGNKVAVQDLSLTVEPGDIYGFIGHNGAGKTTLIRSIVRVHGFDAGSIRICGIDITKNPVAAKQLMAYVPDNPDVYEFMTGMQYLTYLADIFRVPDHDRKVRIQQLAERLELTNALIDPISSYSHGMRQKLVLIGALIHEPRLLVLDEPFVGLDPVATHELKRILCELADRGSAVFFSSHVLEVVEKLCNKVAIIRAGKLLAAGTTEQVRGDESLEEVFLDLVDGDEREV</sequence>
<comment type="caution">
    <text evidence="5">The sequence shown here is derived from an EMBL/GenBank/DDBJ whole genome shotgun (WGS) entry which is preliminary data.</text>
</comment>
<dbReference type="AlphaFoldDB" id="A0A9D1L543"/>
<dbReference type="PANTHER" id="PTHR42939">
    <property type="entry name" value="ABC TRANSPORTER ATP-BINDING PROTEIN ALBC-RELATED"/>
    <property type="match status" value="1"/>
</dbReference>